<keyword evidence="1" id="KW-0472">Membrane</keyword>
<dbReference type="OrthoDB" id="5405107at2759"/>
<accession>A0A136IUH9</accession>
<keyword evidence="3" id="KW-1185">Reference proteome</keyword>
<organism evidence="2 3">
    <name type="scientific">Microdochium bolleyi</name>
    <dbReference type="NCBI Taxonomy" id="196109"/>
    <lineage>
        <taxon>Eukaryota</taxon>
        <taxon>Fungi</taxon>
        <taxon>Dikarya</taxon>
        <taxon>Ascomycota</taxon>
        <taxon>Pezizomycotina</taxon>
        <taxon>Sordariomycetes</taxon>
        <taxon>Xylariomycetidae</taxon>
        <taxon>Xylariales</taxon>
        <taxon>Microdochiaceae</taxon>
        <taxon>Microdochium</taxon>
    </lineage>
</organism>
<keyword evidence="1" id="KW-1133">Transmembrane helix</keyword>
<keyword evidence="1" id="KW-0812">Transmembrane</keyword>
<feature type="transmembrane region" description="Helical" evidence="1">
    <location>
        <begin position="47"/>
        <end position="67"/>
    </location>
</feature>
<evidence type="ECO:0000313" key="3">
    <source>
        <dbReference type="Proteomes" id="UP000070501"/>
    </source>
</evidence>
<dbReference type="AlphaFoldDB" id="A0A136IUH9"/>
<protein>
    <submittedName>
        <fullName evidence="2">Uncharacterized protein</fullName>
    </submittedName>
</protein>
<dbReference type="EMBL" id="KQ964258">
    <property type="protein sequence ID" value="KXJ88459.1"/>
    <property type="molecule type" value="Genomic_DNA"/>
</dbReference>
<dbReference type="Proteomes" id="UP000070501">
    <property type="component" value="Unassembled WGS sequence"/>
</dbReference>
<sequence>MVCALLLARSHMRSYWAPKGDGKKVGWKPPVPMLEDYNEAQRRTENILVILEVCAYSWMVSTVVVFFGW</sequence>
<reference evidence="3" key="1">
    <citation type="submission" date="2016-02" db="EMBL/GenBank/DDBJ databases">
        <title>Draft genome sequence of Microdochium bolleyi, a fungal endophyte of beachgrass.</title>
        <authorList>
            <consortium name="DOE Joint Genome Institute"/>
            <person name="David A.S."/>
            <person name="May G."/>
            <person name="Haridas S."/>
            <person name="Lim J."/>
            <person name="Wang M."/>
            <person name="Labutti K."/>
            <person name="Lipzen A."/>
            <person name="Barry K."/>
            <person name="Grigoriev I.V."/>
        </authorList>
    </citation>
    <scope>NUCLEOTIDE SEQUENCE [LARGE SCALE GENOMIC DNA]</scope>
    <source>
        <strain evidence="3">J235TASD1</strain>
    </source>
</reference>
<evidence type="ECO:0000313" key="2">
    <source>
        <dbReference type="EMBL" id="KXJ88459.1"/>
    </source>
</evidence>
<dbReference type="InParanoid" id="A0A136IUH9"/>
<name>A0A136IUH9_9PEZI</name>
<evidence type="ECO:0000256" key="1">
    <source>
        <dbReference type="SAM" id="Phobius"/>
    </source>
</evidence>
<proteinExistence type="predicted"/>
<gene>
    <name evidence="2" type="ORF">Micbo1qcDRAFT_166505</name>
</gene>